<feature type="transmembrane region" description="Helical" evidence="6">
    <location>
        <begin position="37"/>
        <end position="57"/>
    </location>
</feature>
<keyword evidence="4 6" id="KW-0472">Membrane</keyword>
<dbReference type="GO" id="GO:0043190">
    <property type="term" value="C:ATP-binding cassette (ABC) transporter complex"/>
    <property type="evidence" value="ECO:0007669"/>
    <property type="project" value="InterPro"/>
</dbReference>
<dbReference type="PANTHER" id="PTHR43027:SF1">
    <property type="entry name" value="DOXORUBICIN RESISTANCE ABC TRANSPORTER PERMEASE PROTEIN DRRC-RELATED"/>
    <property type="match status" value="1"/>
</dbReference>
<evidence type="ECO:0000313" key="9">
    <source>
        <dbReference type="Proteomes" id="UP000276899"/>
    </source>
</evidence>
<evidence type="ECO:0000256" key="4">
    <source>
        <dbReference type="ARBA" id="ARBA00023136"/>
    </source>
</evidence>
<evidence type="ECO:0000313" key="8">
    <source>
        <dbReference type="EMBL" id="VEG74906.1"/>
    </source>
</evidence>
<evidence type="ECO:0000259" key="7">
    <source>
        <dbReference type="PROSITE" id="PS51012"/>
    </source>
</evidence>
<dbReference type="InterPro" id="IPR052902">
    <property type="entry name" value="ABC-2_transporter"/>
</dbReference>
<dbReference type="STRING" id="1278298.GCA_000428685_00565"/>
<evidence type="ECO:0000256" key="6">
    <source>
        <dbReference type="RuleBase" id="RU361157"/>
    </source>
</evidence>
<dbReference type="PANTHER" id="PTHR43027">
    <property type="entry name" value="DOXORUBICIN RESISTANCE ABC TRANSPORTER PERMEASE PROTEIN DRRC-RELATED"/>
    <property type="match status" value="1"/>
</dbReference>
<feature type="transmembrane region" description="Helical" evidence="6">
    <location>
        <begin position="152"/>
        <end position="173"/>
    </location>
</feature>
<evidence type="ECO:0000256" key="2">
    <source>
        <dbReference type="ARBA" id="ARBA00022692"/>
    </source>
</evidence>
<dbReference type="KEGG" id="asla:NCTC11923_01555"/>
<dbReference type="InterPro" id="IPR000412">
    <property type="entry name" value="ABC_2_transport"/>
</dbReference>
<protein>
    <recommendedName>
        <fullName evidence="6">Transport permease protein</fullName>
    </recommendedName>
</protein>
<gene>
    <name evidence="8" type="primary">ybhR_1</name>
    <name evidence="8" type="ORF">NCTC11923_01555</name>
</gene>
<comment type="similarity">
    <text evidence="6">Belongs to the ABC-2 integral membrane protein family.</text>
</comment>
<feature type="transmembrane region" description="Helical" evidence="6">
    <location>
        <begin position="245"/>
        <end position="267"/>
    </location>
</feature>
<sequence>MTAATAPARAARRPGPAWRIVTGLAVTNLRKMARTPIVIIMAMAYPVGIYVLFSAVFTQPYPGGLTHAAYSLPSMVVIGLMSNCLFNLSVDVTSEREEGLLKRLALLPCPAWAFLTGKIVSAAIITALCTAALILTGGLVMGVPLPTSPASWGLILLTCLLTIAYCAALGIALGRTLRSAQVTLGVVLPIFIIVPFVSGIFLPMSMLPGWLVTGASILPVRWSAQLLRQGFLPDALKAGEQGGSWQTATGLAMVACWVLIGLLWAIIASRRDTFDR</sequence>
<keyword evidence="2 6" id="KW-0812">Transmembrane</keyword>
<dbReference type="GO" id="GO:0046677">
    <property type="term" value="P:response to antibiotic"/>
    <property type="evidence" value="ECO:0007669"/>
    <property type="project" value="UniProtKB-KW"/>
</dbReference>
<dbReference type="InterPro" id="IPR047817">
    <property type="entry name" value="ABC2_TM_bact-type"/>
</dbReference>
<dbReference type="AlphaFoldDB" id="A0A3S4STU7"/>
<dbReference type="PROSITE" id="PS51012">
    <property type="entry name" value="ABC_TM2"/>
    <property type="match status" value="1"/>
</dbReference>
<feature type="transmembrane region" description="Helical" evidence="6">
    <location>
        <begin position="69"/>
        <end position="90"/>
    </location>
</feature>
<dbReference type="RefSeq" id="WP_026427599.1">
    <property type="nucleotide sequence ID" value="NZ_CBCRWE010000017.1"/>
</dbReference>
<evidence type="ECO:0000256" key="5">
    <source>
        <dbReference type="ARBA" id="ARBA00023251"/>
    </source>
</evidence>
<keyword evidence="6" id="KW-0813">Transport</keyword>
<evidence type="ECO:0000256" key="3">
    <source>
        <dbReference type="ARBA" id="ARBA00022989"/>
    </source>
</evidence>
<dbReference type="EMBL" id="LR134363">
    <property type="protein sequence ID" value="VEG74906.1"/>
    <property type="molecule type" value="Genomic_DNA"/>
</dbReference>
<keyword evidence="9" id="KW-1185">Reference proteome</keyword>
<proteinExistence type="inferred from homology"/>
<feature type="transmembrane region" description="Helical" evidence="6">
    <location>
        <begin position="111"/>
        <end position="140"/>
    </location>
</feature>
<dbReference type="PIRSF" id="PIRSF006648">
    <property type="entry name" value="DrrB"/>
    <property type="match status" value="1"/>
</dbReference>
<name>A0A3S4STU7_9ACTO</name>
<feature type="domain" description="ABC transmembrane type-2" evidence="7">
    <location>
        <begin position="37"/>
        <end position="272"/>
    </location>
</feature>
<dbReference type="Pfam" id="PF01061">
    <property type="entry name" value="ABC2_membrane"/>
    <property type="match status" value="1"/>
</dbReference>
<comment type="subcellular location">
    <subcellularLocation>
        <location evidence="6">Cell membrane</location>
        <topology evidence="6">Multi-pass membrane protein</topology>
    </subcellularLocation>
    <subcellularLocation>
        <location evidence="1">Membrane</location>
        <topology evidence="1">Multi-pass membrane protein</topology>
    </subcellularLocation>
</comment>
<keyword evidence="6" id="KW-1003">Cell membrane</keyword>
<keyword evidence="3 6" id="KW-1133">Transmembrane helix</keyword>
<organism evidence="8 9">
    <name type="scientific">Actinomyces slackii</name>
    <dbReference type="NCBI Taxonomy" id="52774"/>
    <lineage>
        <taxon>Bacteria</taxon>
        <taxon>Bacillati</taxon>
        <taxon>Actinomycetota</taxon>
        <taxon>Actinomycetes</taxon>
        <taxon>Actinomycetales</taxon>
        <taxon>Actinomycetaceae</taxon>
        <taxon>Actinomyces</taxon>
    </lineage>
</organism>
<dbReference type="Proteomes" id="UP000276899">
    <property type="component" value="Chromosome"/>
</dbReference>
<dbReference type="InterPro" id="IPR013525">
    <property type="entry name" value="ABC2_TM"/>
</dbReference>
<keyword evidence="5" id="KW-0046">Antibiotic resistance</keyword>
<feature type="transmembrane region" description="Helical" evidence="6">
    <location>
        <begin position="182"/>
        <end position="202"/>
    </location>
</feature>
<evidence type="ECO:0000256" key="1">
    <source>
        <dbReference type="ARBA" id="ARBA00004141"/>
    </source>
</evidence>
<accession>A0A3S4STU7</accession>
<reference evidence="8 9" key="1">
    <citation type="submission" date="2018-12" db="EMBL/GenBank/DDBJ databases">
        <authorList>
            <consortium name="Pathogen Informatics"/>
        </authorList>
    </citation>
    <scope>NUCLEOTIDE SEQUENCE [LARGE SCALE GENOMIC DNA]</scope>
    <source>
        <strain evidence="8 9">NCTC11923</strain>
    </source>
</reference>
<dbReference type="GO" id="GO:0140359">
    <property type="term" value="F:ABC-type transporter activity"/>
    <property type="evidence" value="ECO:0007669"/>
    <property type="project" value="InterPro"/>
</dbReference>